<organism evidence="1 2">
    <name type="scientific">Tumebacillus flagellatus</name>
    <dbReference type="NCBI Taxonomy" id="1157490"/>
    <lineage>
        <taxon>Bacteria</taxon>
        <taxon>Bacillati</taxon>
        <taxon>Bacillota</taxon>
        <taxon>Bacilli</taxon>
        <taxon>Bacillales</taxon>
        <taxon>Alicyclobacillaceae</taxon>
        <taxon>Tumebacillus</taxon>
    </lineage>
</organism>
<dbReference type="EMBL" id="JMIR01000085">
    <property type="protein sequence ID" value="KEO80808.1"/>
    <property type="molecule type" value="Genomic_DNA"/>
</dbReference>
<dbReference type="Proteomes" id="UP000027931">
    <property type="component" value="Unassembled WGS sequence"/>
</dbReference>
<protein>
    <submittedName>
        <fullName evidence="1">Uncharacterized protein</fullName>
    </submittedName>
</protein>
<gene>
    <name evidence="1" type="ORF">EL26_24300</name>
</gene>
<accession>A0A074LLQ0</accession>
<evidence type="ECO:0000313" key="2">
    <source>
        <dbReference type="Proteomes" id="UP000027931"/>
    </source>
</evidence>
<dbReference type="AlphaFoldDB" id="A0A074LLQ0"/>
<keyword evidence="2" id="KW-1185">Reference proteome</keyword>
<comment type="caution">
    <text evidence="1">The sequence shown here is derived from an EMBL/GenBank/DDBJ whole genome shotgun (WGS) entry which is preliminary data.</text>
</comment>
<name>A0A074LLQ0_9BACL</name>
<sequence length="98" mass="11198">MIGFSVKNLPNGEVWKLRTWTFEEITCEKLDISIAAFLQNHDGPMEVVDIKYNHGIAPNGVDDVFITFSAMLIFYELAEKRESKYKSQALDLIGVEKE</sequence>
<proteinExistence type="predicted"/>
<reference evidence="1 2" key="1">
    <citation type="journal article" date="2013" name="Int. J. Syst. Evol. Microbiol.">
        <title>Tumebacillus flagellatus sp. nov., an alpha-amylase/pullulanase-producing bacterium isolated from cassava wastewater.</title>
        <authorList>
            <person name="Wang Q."/>
            <person name="Xie N."/>
            <person name="Qin Y."/>
            <person name="Shen N."/>
            <person name="Zhu J."/>
            <person name="Mi H."/>
            <person name="Huang R."/>
        </authorList>
    </citation>
    <scope>NUCLEOTIDE SEQUENCE [LARGE SCALE GENOMIC DNA]</scope>
    <source>
        <strain evidence="1 2">GST4</strain>
    </source>
</reference>
<dbReference type="RefSeq" id="WP_038094827.1">
    <property type="nucleotide sequence ID" value="NZ_JMIR01000085.1"/>
</dbReference>
<dbReference type="STRING" id="1157490.EL26_24300"/>
<evidence type="ECO:0000313" key="1">
    <source>
        <dbReference type="EMBL" id="KEO80808.1"/>
    </source>
</evidence>